<evidence type="ECO:0000313" key="2">
    <source>
        <dbReference type="Proteomes" id="UP000198584"/>
    </source>
</evidence>
<dbReference type="InterPro" id="IPR000150">
    <property type="entry name" value="Cof"/>
</dbReference>
<protein>
    <recommendedName>
        <fullName evidence="3">Cof subfamily of IIB subfamily of haloacid dehalogenase superfamily/HAD-superfamily hydrolase, subfamily IIB</fullName>
    </recommendedName>
</protein>
<dbReference type="PANTHER" id="PTHR10000:SF25">
    <property type="entry name" value="PHOSPHATASE YKRA-RELATED"/>
    <property type="match status" value="1"/>
</dbReference>
<dbReference type="SFLD" id="SFLDG01140">
    <property type="entry name" value="C2.B:_Phosphomannomutase_and_P"/>
    <property type="match status" value="1"/>
</dbReference>
<dbReference type="Gene3D" id="3.30.1240.10">
    <property type="match status" value="1"/>
</dbReference>
<dbReference type="STRING" id="571932.SAMN05421743_11756"/>
<dbReference type="AlphaFoldDB" id="A0A1H4GNX3"/>
<dbReference type="InterPro" id="IPR023214">
    <property type="entry name" value="HAD_sf"/>
</dbReference>
<keyword evidence="2" id="KW-1185">Reference proteome</keyword>
<organism evidence="1 2">
    <name type="scientific">Thalassobacillus cyri</name>
    <dbReference type="NCBI Taxonomy" id="571932"/>
    <lineage>
        <taxon>Bacteria</taxon>
        <taxon>Bacillati</taxon>
        <taxon>Bacillota</taxon>
        <taxon>Bacilli</taxon>
        <taxon>Bacillales</taxon>
        <taxon>Bacillaceae</taxon>
        <taxon>Thalassobacillus</taxon>
    </lineage>
</organism>
<gene>
    <name evidence="1" type="ORF">SAMN05421743_11756</name>
</gene>
<evidence type="ECO:0008006" key="3">
    <source>
        <dbReference type="Google" id="ProtNLM"/>
    </source>
</evidence>
<dbReference type="Gene3D" id="3.40.50.1000">
    <property type="entry name" value="HAD superfamily/HAD-like"/>
    <property type="match status" value="1"/>
</dbReference>
<dbReference type="Pfam" id="PF08282">
    <property type="entry name" value="Hydrolase_3"/>
    <property type="match status" value="1"/>
</dbReference>
<sequence length="259" mass="29017">MNKKIAFFDIDGTLLDHHKQLPKETVLAIKRLQEEGVYCAIATGRAPFMFEDIRKKLGIESFVSFNGQYVVFEGEVIYENPLATEELTTLVEHAKRTGHPMVFMNHEEMKATEPDHEHISESMGSLHFEYPDIDDAFYEDKNIYQSLLFCEGDEIEEYSGEHESFDFIRWHPKACDVLPGGGSKAEGIKKVIEAAGLRIEDSYGFGDGPNDKEMMQVVGTAVAMGNSIPELKSLADYVTDDVDEGGLVKAIQEVGLLKN</sequence>
<dbReference type="InterPro" id="IPR036412">
    <property type="entry name" value="HAD-like_sf"/>
</dbReference>
<dbReference type="OrthoDB" id="9810101at2"/>
<dbReference type="EMBL" id="FNQR01000017">
    <property type="protein sequence ID" value="SEB11284.1"/>
    <property type="molecule type" value="Genomic_DNA"/>
</dbReference>
<accession>A0A1H4GNX3</accession>
<dbReference type="NCBIfam" id="TIGR00099">
    <property type="entry name" value="Cof-subfamily"/>
    <property type="match status" value="1"/>
</dbReference>
<proteinExistence type="predicted"/>
<dbReference type="InterPro" id="IPR006379">
    <property type="entry name" value="HAD-SF_hydro_IIB"/>
</dbReference>
<dbReference type="SFLD" id="SFLDG01144">
    <property type="entry name" value="C2.B.4:_PGP_Like"/>
    <property type="match status" value="1"/>
</dbReference>
<name>A0A1H4GNX3_9BACI</name>
<dbReference type="SFLD" id="SFLDS00003">
    <property type="entry name" value="Haloacid_Dehalogenase"/>
    <property type="match status" value="1"/>
</dbReference>
<dbReference type="SUPFAM" id="SSF56784">
    <property type="entry name" value="HAD-like"/>
    <property type="match status" value="1"/>
</dbReference>
<evidence type="ECO:0000313" key="1">
    <source>
        <dbReference type="EMBL" id="SEB11284.1"/>
    </source>
</evidence>
<dbReference type="CDD" id="cd07517">
    <property type="entry name" value="HAD_HPP"/>
    <property type="match status" value="1"/>
</dbReference>
<dbReference type="Proteomes" id="UP000198584">
    <property type="component" value="Unassembled WGS sequence"/>
</dbReference>
<dbReference type="GO" id="GO:0005829">
    <property type="term" value="C:cytosol"/>
    <property type="evidence" value="ECO:0007669"/>
    <property type="project" value="TreeGrafter"/>
</dbReference>
<dbReference type="NCBIfam" id="TIGR01484">
    <property type="entry name" value="HAD-SF-IIB"/>
    <property type="match status" value="1"/>
</dbReference>
<reference evidence="1 2" key="1">
    <citation type="submission" date="2016-10" db="EMBL/GenBank/DDBJ databases">
        <authorList>
            <person name="de Groot N.N."/>
        </authorList>
    </citation>
    <scope>NUCLEOTIDE SEQUENCE [LARGE SCALE GENOMIC DNA]</scope>
    <source>
        <strain evidence="1 2">CCM7597</strain>
    </source>
</reference>
<dbReference type="GO" id="GO:0016791">
    <property type="term" value="F:phosphatase activity"/>
    <property type="evidence" value="ECO:0007669"/>
    <property type="project" value="UniProtKB-ARBA"/>
</dbReference>
<dbReference type="RefSeq" id="WP_093046181.1">
    <property type="nucleotide sequence ID" value="NZ_FNQR01000017.1"/>
</dbReference>
<dbReference type="PANTHER" id="PTHR10000">
    <property type="entry name" value="PHOSPHOSERINE PHOSPHATASE"/>
    <property type="match status" value="1"/>
</dbReference>
<dbReference type="GO" id="GO:0000287">
    <property type="term" value="F:magnesium ion binding"/>
    <property type="evidence" value="ECO:0007669"/>
    <property type="project" value="TreeGrafter"/>
</dbReference>